<evidence type="ECO:0000256" key="1">
    <source>
        <dbReference type="SAM" id="Phobius"/>
    </source>
</evidence>
<dbReference type="PANTHER" id="PTHR36698:SF3">
    <property type="entry name" value="ABC-TYPE TRANSPORT AUXILIARY LIPOPROTEIN COMPONENT DOMAIN-CONTAINING PROTEIN"/>
    <property type="match status" value="1"/>
</dbReference>
<reference evidence="3 4" key="1">
    <citation type="submission" date="2019-02" db="EMBL/GenBank/DDBJ databases">
        <title>Deep-cultivation of Planctomycetes and their phenomic and genomic characterization uncovers novel biology.</title>
        <authorList>
            <person name="Wiegand S."/>
            <person name="Jogler M."/>
            <person name="Boedeker C."/>
            <person name="Pinto D."/>
            <person name="Vollmers J."/>
            <person name="Rivas-Marin E."/>
            <person name="Kohn T."/>
            <person name="Peeters S.H."/>
            <person name="Heuer A."/>
            <person name="Rast P."/>
            <person name="Oberbeckmann S."/>
            <person name="Bunk B."/>
            <person name="Jeske O."/>
            <person name="Meyerdierks A."/>
            <person name="Storesund J.E."/>
            <person name="Kallscheuer N."/>
            <person name="Luecker S."/>
            <person name="Lage O.M."/>
            <person name="Pohl T."/>
            <person name="Merkel B.J."/>
            <person name="Hornburger P."/>
            <person name="Mueller R.-W."/>
            <person name="Bruemmer F."/>
            <person name="Labrenz M."/>
            <person name="Spormann A.M."/>
            <person name="Op den Camp H."/>
            <person name="Overmann J."/>
            <person name="Amann R."/>
            <person name="Jetten M.S.M."/>
            <person name="Mascher T."/>
            <person name="Medema M.H."/>
            <person name="Devos D.P."/>
            <person name="Kaster A.-K."/>
            <person name="Ovreas L."/>
            <person name="Rohde M."/>
            <person name="Galperin M.Y."/>
            <person name="Jogler C."/>
        </authorList>
    </citation>
    <scope>NUCLEOTIDE SEQUENCE [LARGE SCALE GENOMIC DNA]</scope>
    <source>
        <strain evidence="3 4">Pla163</strain>
    </source>
</reference>
<feature type="transmembrane region" description="Helical" evidence="1">
    <location>
        <begin position="12"/>
        <end position="30"/>
    </location>
</feature>
<keyword evidence="4" id="KW-1185">Reference proteome</keyword>
<dbReference type="OrthoDB" id="9806984at2"/>
<dbReference type="PANTHER" id="PTHR36698">
    <property type="entry name" value="BLL5892 PROTEIN"/>
    <property type="match status" value="1"/>
</dbReference>
<sequence precursor="true">MTAQGENWKVGLFVVGVLVAGVAGLVALGARGLSRDTVELVAFFDESIEGLSVGTPVKFRGVTVGQVGDIAFAPDRRHVQVSINAYTDVISGFGLEEDASITSASRQLEDDGIRLRIVRSALTGFTYLEADVFDGEIRAVQELPFPKPFNYVPTEPSTLKSLEEDLSSSLAEMPKLMRAALRVVNELSATLDELNVAETSARFNAVLARAETKLGELDVASIEALVRELRGIAAAVDREALARASGGLDDVVTSAGRLVERLEDETAKLGPAIDATRGAADALTGELAAAELGATATSLREAAAALELLALTGARTGERAAPALRELERALGAITALAQRLEREPSSVLFGSQIDEK</sequence>
<evidence type="ECO:0000313" key="4">
    <source>
        <dbReference type="Proteomes" id="UP000319342"/>
    </source>
</evidence>
<keyword evidence="1" id="KW-0472">Membrane</keyword>
<keyword evidence="1" id="KW-1133">Transmembrane helix</keyword>
<dbReference type="InterPro" id="IPR003399">
    <property type="entry name" value="Mce/MlaD"/>
</dbReference>
<dbReference type="RefSeq" id="WP_145189743.1">
    <property type="nucleotide sequence ID" value="NZ_CP036290.1"/>
</dbReference>
<evidence type="ECO:0000313" key="3">
    <source>
        <dbReference type="EMBL" id="QDU85766.1"/>
    </source>
</evidence>
<feature type="domain" description="Mce/MlaD" evidence="2">
    <location>
        <begin position="37"/>
        <end position="86"/>
    </location>
</feature>
<dbReference type="Pfam" id="PF02470">
    <property type="entry name" value="MlaD"/>
    <property type="match status" value="1"/>
</dbReference>
<dbReference type="EMBL" id="CP036290">
    <property type="protein sequence ID" value="QDU85766.1"/>
    <property type="molecule type" value="Genomic_DNA"/>
</dbReference>
<proteinExistence type="predicted"/>
<evidence type="ECO:0000259" key="2">
    <source>
        <dbReference type="Pfam" id="PF02470"/>
    </source>
</evidence>
<dbReference type="Proteomes" id="UP000319342">
    <property type="component" value="Chromosome"/>
</dbReference>
<accession>A0A518D2R3</accession>
<keyword evidence="1" id="KW-0812">Transmembrane</keyword>
<protein>
    <submittedName>
        <fullName evidence="3">Paraquat-inducible protein B</fullName>
    </submittedName>
</protein>
<gene>
    <name evidence="3" type="primary">pqiB_1</name>
    <name evidence="3" type="ORF">Pla163_29030</name>
</gene>
<organism evidence="3 4">
    <name type="scientific">Rohdeia mirabilis</name>
    <dbReference type="NCBI Taxonomy" id="2528008"/>
    <lineage>
        <taxon>Bacteria</taxon>
        <taxon>Pseudomonadati</taxon>
        <taxon>Planctomycetota</taxon>
        <taxon>Planctomycetia</taxon>
        <taxon>Planctomycetia incertae sedis</taxon>
        <taxon>Rohdeia</taxon>
    </lineage>
</organism>
<name>A0A518D2R3_9BACT</name>
<dbReference type="AlphaFoldDB" id="A0A518D2R3"/>